<dbReference type="EMBL" id="MU251423">
    <property type="protein sequence ID" value="KAG9235766.1"/>
    <property type="molecule type" value="Genomic_DNA"/>
</dbReference>
<feature type="compositionally biased region" description="Basic and acidic residues" evidence="4">
    <location>
        <begin position="265"/>
        <end position="275"/>
    </location>
</feature>
<sequence length="376" mass="41713">MSPVASPQGVLEPETPVVFRAFKRRKIYRQRATSEETSDPTTATSPANPPVDQSLDELIRSTAQDVEKDREGGNVSMAEILRMRKQRRGKGGVEFRADTGGASDGREVGVKEQSDEEKAEVALGSNSGCIRKFAPQTGTVGDVDRHMMAYVDSEIAKCRMEGLQLVNPSSESSNPESQTMRPSSKSSSSLPSTNNTEVQRQPAAMGKLHEIDLGDEAREKNARRTDVATRRLNGEEILEESERNKKPEAVRLRPNGRPYRQQKRRGSDDIARDKLVEDVLRENRLEIYDEPPPPEINSDGDQAADDRIAEAFRREFMDSVAARQRKKVAPPGPTKFTTAVAKKEEEALKGPKLGGSRSARAAMREQMLKEGKNVKR</sequence>
<feature type="compositionally biased region" description="Basic and acidic residues" evidence="4">
    <location>
        <begin position="207"/>
        <end position="251"/>
    </location>
</feature>
<feature type="region of interest" description="Disordered" evidence="4">
    <location>
        <begin position="83"/>
        <end position="123"/>
    </location>
</feature>
<feature type="compositionally biased region" description="Low complexity" evidence="4">
    <location>
        <begin position="167"/>
        <end position="192"/>
    </location>
</feature>
<dbReference type="Pfam" id="PF07052">
    <property type="entry name" value="Hep_59"/>
    <property type="match status" value="1"/>
</dbReference>
<dbReference type="Proteomes" id="UP000824998">
    <property type="component" value="Unassembled WGS sequence"/>
</dbReference>
<dbReference type="OrthoDB" id="5627at2759"/>
<feature type="region of interest" description="Disordered" evidence="4">
    <location>
        <begin position="283"/>
        <end position="302"/>
    </location>
</feature>
<evidence type="ECO:0000313" key="5">
    <source>
        <dbReference type="EMBL" id="KAG9235766.1"/>
    </source>
</evidence>
<evidence type="ECO:0000256" key="3">
    <source>
        <dbReference type="ARBA" id="ARBA00023242"/>
    </source>
</evidence>
<gene>
    <name evidence="5" type="ORF">BJ875DRAFT_458372</name>
</gene>
<feature type="compositionally biased region" description="Basic and acidic residues" evidence="4">
    <location>
        <begin position="104"/>
        <end position="113"/>
    </location>
</feature>
<comment type="subcellular location">
    <subcellularLocation>
        <location evidence="1">Nucleus</location>
    </subcellularLocation>
</comment>
<comment type="similarity">
    <text evidence="2">Belongs to the TLS1 family.</text>
</comment>
<protein>
    <submittedName>
        <fullName evidence="5">Hepatocellular carcinoma-associated antigen 59-domain-containing protein</fullName>
    </submittedName>
</protein>
<feature type="region of interest" description="Disordered" evidence="4">
    <location>
        <begin position="28"/>
        <end position="55"/>
    </location>
</feature>
<dbReference type="GO" id="GO:0000398">
    <property type="term" value="P:mRNA splicing, via spliceosome"/>
    <property type="evidence" value="ECO:0007669"/>
    <property type="project" value="TreeGrafter"/>
</dbReference>
<organism evidence="5 6">
    <name type="scientific">Amylocarpus encephaloides</name>
    <dbReference type="NCBI Taxonomy" id="45428"/>
    <lineage>
        <taxon>Eukaryota</taxon>
        <taxon>Fungi</taxon>
        <taxon>Dikarya</taxon>
        <taxon>Ascomycota</taxon>
        <taxon>Pezizomycotina</taxon>
        <taxon>Leotiomycetes</taxon>
        <taxon>Helotiales</taxon>
        <taxon>Helotiales incertae sedis</taxon>
        <taxon>Amylocarpus</taxon>
    </lineage>
</organism>
<evidence type="ECO:0000256" key="4">
    <source>
        <dbReference type="SAM" id="MobiDB-lite"/>
    </source>
</evidence>
<reference evidence="5" key="1">
    <citation type="journal article" date="2021" name="IMA Fungus">
        <title>Genomic characterization of three marine fungi, including Emericellopsis atlantica sp. nov. with signatures of a generalist lifestyle and marine biomass degradation.</title>
        <authorList>
            <person name="Hagestad O.C."/>
            <person name="Hou L."/>
            <person name="Andersen J.H."/>
            <person name="Hansen E.H."/>
            <person name="Altermark B."/>
            <person name="Li C."/>
            <person name="Kuhnert E."/>
            <person name="Cox R.J."/>
            <person name="Crous P.W."/>
            <person name="Spatafora J.W."/>
            <person name="Lail K."/>
            <person name="Amirebrahimi M."/>
            <person name="Lipzen A."/>
            <person name="Pangilinan J."/>
            <person name="Andreopoulos W."/>
            <person name="Hayes R.D."/>
            <person name="Ng V."/>
            <person name="Grigoriev I.V."/>
            <person name="Jackson S.A."/>
            <person name="Sutton T.D.S."/>
            <person name="Dobson A.D.W."/>
            <person name="Rama T."/>
        </authorList>
    </citation>
    <scope>NUCLEOTIDE SEQUENCE</scope>
    <source>
        <strain evidence="5">TRa018bII</strain>
    </source>
</reference>
<feature type="compositionally biased region" description="Basic and acidic residues" evidence="4">
    <location>
        <begin position="362"/>
        <end position="376"/>
    </location>
</feature>
<feature type="region of interest" description="Disordered" evidence="4">
    <location>
        <begin position="165"/>
        <end position="275"/>
    </location>
</feature>
<dbReference type="GO" id="GO:0005681">
    <property type="term" value="C:spliceosomal complex"/>
    <property type="evidence" value="ECO:0007669"/>
    <property type="project" value="TreeGrafter"/>
</dbReference>
<proteinExistence type="inferred from homology"/>
<dbReference type="PANTHER" id="PTHR13486:SF2">
    <property type="entry name" value="SPLICING FACTOR C9ORF78"/>
    <property type="match status" value="1"/>
</dbReference>
<dbReference type="InterPro" id="IPR010756">
    <property type="entry name" value="Tls1-like"/>
</dbReference>
<evidence type="ECO:0000256" key="1">
    <source>
        <dbReference type="ARBA" id="ARBA00004123"/>
    </source>
</evidence>
<dbReference type="PANTHER" id="PTHR13486">
    <property type="entry name" value="TELOMERE LENGTH AND SILENCING PROTEIN 1 TLS1 FAMILY MEMBER"/>
    <property type="match status" value="1"/>
</dbReference>
<accession>A0A9P7YLN3</accession>
<evidence type="ECO:0000256" key="2">
    <source>
        <dbReference type="ARBA" id="ARBA00007643"/>
    </source>
</evidence>
<feature type="region of interest" description="Disordered" evidence="4">
    <location>
        <begin position="322"/>
        <end position="376"/>
    </location>
</feature>
<evidence type="ECO:0000313" key="6">
    <source>
        <dbReference type="Proteomes" id="UP000824998"/>
    </source>
</evidence>
<name>A0A9P7YLN3_9HELO</name>
<keyword evidence="6" id="KW-1185">Reference proteome</keyword>
<comment type="caution">
    <text evidence="5">The sequence shown here is derived from an EMBL/GenBank/DDBJ whole genome shotgun (WGS) entry which is preliminary data.</text>
</comment>
<dbReference type="AlphaFoldDB" id="A0A9P7YLN3"/>
<keyword evidence="3" id="KW-0539">Nucleus</keyword>